<dbReference type="AlphaFoldDB" id="A0A974PD53"/>
<protein>
    <submittedName>
        <fullName evidence="1">Uncharacterized protein</fullName>
    </submittedName>
</protein>
<gene>
    <name evidence="1" type="ORF">JI735_33555</name>
</gene>
<dbReference type="EMBL" id="CP068595">
    <property type="protein sequence ID" value="QQZ61238.1"/>
    <property type="molecule type" value="Genomic_DNA"/>
</dbReference>
<organism evidence="1 2">
    <name type="scientific">Paenibacillus sonchi</name>
    <dbReference type="NCBI Taxonomy" id="373687"/>
    <lineage>
        <taxon>Bacteria</taxon>
        <taxon>Bacillati</taxon>
        <taxon>Bacillota</taxon>
        <taxon>Bacilli</taxon>
        <taxon>Bacillales</taxon>
        <taxon>Paenibacillaceae</taxon>
        <taxon>Paenibacillus</taxon>
        <taxon>Paenibacillus sonchi group</taxon>
    </lineage>
</organism>
<sequence>MLQATIQNQEETLEQLAAAQKELGRPFEEEQKLQQLVTRQSEINFALEFKELQGQEIVMEDHVTSAAQEAEKDLETEI</sequence>
<dbReference type="KEGG" id="pson:JI735_33555"/>
<proteinExistence type="predicted"/>
<keyword evidence="2" id="KW-1185">Reference proteome</keyword>
<dbReference type="Proteomes" id="UP000595841">
    <property type="component" value="Chromosome"/>
</dbReference>
<dbReference type="RefSeq" id="WP_202676887.1">
    <property type="nucleotide sequence ID" value="NZ_CP068595.1"/>
</dbReference>
<evidence type="ECO:0000313" key="2">
    <source>
        <dbReference type="Proteomes" id="UP000595841"/>
    </source>
</evidence>
<evidence type="ECO:0000313" key="1">
    <source>
        <dbReference type="EMBL" id="QQZ61238.1"/>
    </source>
</evidence>
<accession>A0A974PD53</accession>
<name>A0A974PD53_9BACL</name>
<reference evidence="1 2" key="1">
    <citation type="submission" date="2021-01" db="EMBL/GenBank/DDBJ databases">
        <title>Whole genome sequence of Paenibacillus sonchi LMG 24727 for comparative genomics.</title>
        <authorList>
            <person name="Lee G."/>
            <person name="Kim M.-J."/>
            <person name="Lim K."/>
            <person name="Shin J.-H."/>
        </authorList>
    </citation>
    <scope>NUCLEOTIDE SEQUENCE [LARGE SCALE GENOMIC DNA]</scope>
    <source>
        <strain evidence="1 2">LMG 24727</strain>
    </source>
</reference>